<organism evidence="3 4">
    <name type="scientific">Sorghum bicolor</name>
    <name type="common">Sorghum</name>
    <name type="synonym">Sorghum vulgare</name>
    <dbReference type="NCBI Taxonomy" id="4558"/>
    <lineage>
        <taxon>Eukaryota</taxon>
        <taxon>Viridiplantae</taxon>
        <taxon>Streptophyta</taxon>
        <taxon>Embryophyta</taxon>
        <taxon>Tracheophyta</taxon>
        <taxon>Spermatophyta</taxon>
        <taxon>Magnoliopsida</taxon>
        <taxon>Liliopsida</taxon>
        <taxon>Poales</taxon>
        <taxon>Poaceae</taxon>
        <taxon>PACMAD clade</taxon>
        <taxon>Panicoideae</taxon>
        <taxon>Andropogonodae</taxon>
        <taxon>Andropogoneae</taxon>
        <taxon>Sorghinae</taxon>
        <taxon>Sorghum</taxon>
    </lineage>
</organism>
<feature type="region of interest" description="Disordered" evidence="1">
    <location>
        <begin position="27"/>
        <end position="49"/>
    </location>
</feature>
<gene>
    <name evidence="3" type="ORF">BDA96_03G225300</name>
</gene>
<dbReference type="Pfam" id="PF00646">
    <property type="entry name" value="F-box"/>
    <property type="match status" value="1"/>
</dbReference>
<reference evidence="3" key="1">
    <citation type="journal article" date="2019" name="BMC Genomics">
        <title>A new reference genome for Sorghum bicolor reveals high levels of sequence similarity between sweet and grain genotypes: implications for the genetics of sugar metabolism.</title>
        <authorList>
            <person name="Cooper E.A."/>
            <person name="Brenton Z.W."/>
            <person name="Flinn B.S."/>
            <person name="Jenkins J."/>
            <person name="Shu S."/>
            <person name="Flowers D."/>
            <person name="Luo F."/>
            <person name="Wang Y."/>
            <person name="Xia P."/>
            <person name="Barry K."/>
            <person name="Daum C."/>
            <person name="Lipzen A."/>
            <person name="Yoshinaga Y."/>
            <person name="Schmutz J."/>
            <person name="Saski C."/>
            <person name="Vermerris W."/>
            <person name="Kresovich S."/>
        </authorList>
    </citation>
    <scope>NUCLEOTIDE SEQUENCE</scope>
</reference>
<dbReference type="PROSITE" id="PS50181">
    <property type="entry name" value="FBOX"/>
    <property type="match status" value="1"/>
</dbReference>
<dbReference type="InterPro" id="IPR036047">
    <property type="entry name" value="F-box-like_dom_sf"/>
</dbReference>
<dbReference type="Pfam" id="PF24758">
    <property type="entry name" value="LRR_At5g56370"/>
    <property type="match status" value="1"/>
</dbReference>
<dbReference type="Gramene" id="EES01010">
    <property type="protein sequence ID" value="EES01010"/>
    <property type="gene ID" value="SORBI_3003G207300"/>
</dbReference>
<accession>A0A921UN25</accession>
<dbReference type="InterPro" id="IPR001810">
    <property type="entry name" value="F-box_dom"/>
</dbReference>
<dbReference type="KEGG" id="sbi:8082192"/>
<dbReference type="OrthoDB" id="676217at2759"/>
<dbReference type="InterPro" id="IPR006566">
    <property type="entry name" value="FBD"/>
</dbReference>
<sequence length="501" mass="56007">MAQEQIVGMEDMLRVVLPCLPAPPFRTTGAFRRSHSPRSGGGGEDRISRLPGTVLSNIVARLPAKDAARTTALSRRWRRVWVSTPLVLDDSDLLIFRDGGGGGRSAPVNWPAVTDAVSRVFDGRRGGPIRFVRLTCCFMKLAMRFRILEYWLRVVAAGGVEDLVLVNRPFPSSLPLPLDVLHIASLRTLYLGFWQFPDTAALPRGRATVFPRLQEIGLCATKIQARDIDHLLACSPVLEKFAIIAGLYFPRYVRIRSCSLQCLVFWKSLADELDVVVAPRLQRLILWQACQCIIGSLPFRTSVRIGHATELKVLGYLEPSIHQLQIGSTIIESGTNMIPSSMVPSVKILALKVQFRIRKEAKMLPTFLRCFPNVETLHVLSHEAEEPDGKLNSKFWEEVGSIDCLETHITKVVFDKFRGERCELAFLKFILERAQSLLKLVIVLANGDQASVDEMLAKLKSLTTAKRASECPTLLAVVREGDSAWYFQRASDLSVSDPFDW</sequence>
<evidence type="ECO:0000313" key="3">
    <source>
        <dbReference type="EMBL" id="KAG0538317.1"/>
    </source>
</evidence>
<dbReference type="PANTHER" id="PTHR32141:SF169">
    <property type="entry name" value="OS01G0595900 PROTEIN"/>
    <property type="match status" value="1"/>
</dbReference>
<name>A0A921UN25_SORBI</name>
<dbReference type="InterPro" id="IPR055302">
    <property type="entry name" value="F-box_dom-containing"/>
</dbReference>
<dbReference type="OMA" id="DTMEGIM"/>
<dbReference type="SUPFAM" id="SSF81383">
    <property type="entry name" value="F-box domain"/>
    <property type="match status" value="1"/>
</dbReference>
<evidence type="ECO:0000259" key="2">
    <source>
        <dbReference type="PROSITE" id="PS50181"/>
    </source>
</evidence>
<dbReference type="Proteomes" id="UP000807115">
    <property type="component" value="Chromosome 3"/>
</dbReference>
<evidence type="ECO:0000313" key="4">
    <source>
        <dbReference type="Proteomes" id="UP000807115"/>
    </source>
</evidence>
<evidence type="ECO:0000256" key="1">
    <source>
        <dbReference type="SAM" id="MobiDB-lite"/>
    </source>
</evidence>
<dbReference type="Gene3D" id="1.20.1280.50">
    <property type="match status" value="1"/>
</dbReference>
<dbReference type="PANTHER" id="PTHR32141">
    <property type="match status" value="1"/>
</dbReference>
<dbReference type="EMBL" id="CM027682">
    <property type="protein sequence ID" value="KAG0538317.1"/>
    <property type="molecule type" value="Genomic_DNA"/>
</dbReference>
<proteinExistence type="predicted"/>
<dbReference type="InterPro" id="IPR055411">
    <property type="entry name" value="LRR_FXL15/At3g58940/PEG3-like"/>
</dbReference>
<dbReference type="AlphaFoldDB" id="A0A921UN25"/>
<protein>
    <recommendedName>
        <fullName evidence="2">F-box domain-containing protein</fullName>
    </recommendedName>
</protein>
<feature type="domain" description="F-box" evidence="2">
    <location>
        <begin position="44"/>
        <end position="80"/>
    </location>
</feature>
<reference evidence="3" key="2">
    <citation type="submission" date="2020-10" db="EMBL/GenBank/DDBJ databases">
        <authorList>
            <person name="Cooper E.A."/>
            <person name="Brenton Z.W."/>
            <person name="Flinn B.S."/>
            <person name="Jenkins J."/>
            <person name="Shu S."/>
            <person name="Flowers D."/>
            <person name="Luo F."/>
            <person name="Wang Y."/>
            <person name="Xia P."/>
            <person name="Barry K."/>
            <person name="Daum C."/>
            <person name="Lipzen A."/>
            <person name="Yoshinaga Y."/>
            <person name="Schmutz J."/>
            <person name="Saski C."/>
            <person name="Vermerris W."/>
            <person name="Kresovich S."/>
        </authorList>
    </citation>
    <scope>NUCLEOTIDE SEQUENCE</scope>
</reference>
<comment type="caution">
    <text evidence="3">The sequence shown here is derived from an EMBL/GenBank/DDBJ whole genome shotgun (WGS) entry which is preliminary data.</text>
</comment>
<dbReference type="Pfam" id="PF08387">
    <property type="entry name" value="FBD"/>
    <property type="match status" value="1"/>
</dbReference>